<dbReference type="AlphaFoldDB" id="A0A919VAY4"/>
<dbReference type="Pfam" id="PF14472">
    <property type="entry name" value="DUF4429"/>
    <property type="match status" value="1"/>
</dbReference>
<dbReference type="InterPro" id="IPR027860">
    <property type="entry name" value="DUF4429"/>
</dbReference>
<gene>
    <name evidence="3" type="ORF">Ssi02_72220</name>
</gene>
<organism evidence="3 4">
    <name type="scientific">Sinosporangium siamense</name>
    <dbReference type="NCBI Taxonomy" id="1367973"/>
    <lineage>
        <taxon>Bacteria</taxon>
        <taxon>Bacillati</taxon>
        <taxon>Actinomycetota</taxon>
        <taxon>Actinomycetes</taxon>
        <taxon>Streptosporangiales</taxon>
        <taxon>Streptosporangiaceae</taxon>
        <taxon>Sinosporangium</taxon>
    </lineage>
</organism>
<dbReference type="EMBL" id="BOOW01000053">
    <property type="protein sequence ID" value="GII96991.1"/>
    <property type="molecule type" value="Genomic_DNA"/>
</dbReference>
<accession>A0A919VAY4</accession>
<protein>
    <recommendedName>
        <fullName evidence="2">DUF4429 domain-containing protein</fullName>
    </recommendedName>
</protein>
<sequence length="79" mass="8212">MVIHPNSMEPMAEITTRDGTWSFDGSTLRIVPGHDRRVHKVRQALGEVGVPLAASPASPTRPPAKAAGSASGCGPAPTR</sequence>
<name>A0A919VAY4_9ACTN</name>
<keyword evidence="4" id="KW-1185">Reference proteome</keyword>
<feature type="region of interest" description="Disordered" evidence="1">
    <location>
        <begin position="51"/>
        <end position="79"/>
    </location>
</feature>
<evidence type="ECO:0000259" key="2">
    <source>
        <dbReference type="Pfam" id="PF14472"/>
    </source>
</evidence>
<dbReference type="Proteomes" id="UP000606172">
    <property type="component" value="Unassembled WGS sequence"/>
</dbReference>
<feature type="domain" description="DUF4429" evidence="2">
    <location>
        <begin position="21"/>
        <end position="54"/>
    </location>
</feature>
<comment type="caution">
    <text evidence="3">The sequence shown here is derived from an EMBL/GenBank/DDBJ whole genome shotgun (WGS) entry which is preliminary data.</text>
</comment>
<evidence type="ECO:0000313" key="4">
    <source>
        <dbReference type="Proteomes" id="UP000606172"/>
    </source>
</evidence>
<reference evidence="3" key="1">
    <citation type="submission" date="2021-01" db="EMBL/GenBank/DDBJ databases">
        <title>Whole genome shotgun sequence of Sinosporangium siamense NBRC 109515.</title>
        <authorList>
            <person name="Komaki H."/>
            <person name="Tamura T."/>
        </authorList>
    </citation>
    <scope>NUCLEOTIDE SEQUENCE</scope>
    <source>
        <strain evidence="3">NBRC 109515</strain>
    </source>
</reference>
<evidence type="ECO:0000256" key="1">
    <source>
        <dbReference type="SAM" id="MobiDB-lite"/>
    </source>
</evidence>
<proteinExistence type="predicted"/>
<evidence type="ECO:0000313" key="3">
    <source>
        <dbReference type="EMBL" id="GII96991.1"/>
    </source>
</evidence>